<dbReference type="PANTHER" id="PTHR30582:SF30">
    <property type="entry name" value="BLR4375 PROTEIN"/>
    <property type="match status" value="1"/>
</dbReference>
<evidence type="ECO:0000313" key="10">
    <source>
        <dbReference type="EMBL" id="SLN39977.1"/>
    </source>
</evidence>
<reference evidence="10 11" key="1">
    <citation type="submission" date="2017-03" db="EMBL/GenBank/DDBJ databases">
        <authorList>
            <person name="Afonso C.L."/>
            <person name="Miller P.J."/>
            <person name="Scott M.A."/>
            <person name="Spackman E."/>
            <person name="Goraichik I."/>
            <person name="Dimitrov K.M."/>
            <person name="Suarez D.L."/>
            <person name="Swayne D.E."/>
        </authorList>
    </citation>
    <scope>NUCLEOTIDE SEQUENCE [LARGE SCALE GENOMIC DNA]</scope>
    <source>
        <strain evidence="10 11">CECT 7066</strain>
    </source>
</reference>
<dbReference type="InterPro" id="IPR036366">
    <property type="entry name" value="PGBDSf"/>
</dbReference>
<feature type="signal peptide" evidence="8">
    <location>
        <begin position="1"/>
        <end position="18"/>
    </location>
</feature>
<dbReference type="CDD" id="cd16913">
    <property type="entry name" value="YkuD_like"/>
    <property type="match status" value="1"/>
</dbReference>
<dbReference type="Gene3D" id="1.10.101.10">
    <property type="entry name" value="PGBD-like superfamily/PGBD"/>
    <property type="match status" value="1"/>
</dbReference>
<evidence type="ECO:0000256" key="6">
    <source>
        <dbReference type="ARBA" id="ARBA00023316"/>
    </source>
</evidence>
<dbReference type="SUPFAM" id="SSF141523">
    <property type="entry name" value="L,D-transpeptidase catalytic domain-like"/>
    <property type="match status" value="1"/>
</dbReference>
<dbReference type="EMBL" id="FWFV01000004">
    <property type="protein sequence ID" value="SLN39977.1"/>
    <property type="molecule type" value="Genomic_DNA"/>
</dbReference>
<proteinExistence type="inferred from homology"/>
<keyword evidence="11" id="KW-1185">Reference proteome</keyword>
<dbReference type="InterPro" id="IPR038063">
    <property type="entry name" value="Transpep_catalytic_dom"/>
</dbReference>
<dbReference type="Proteomes" id="UP000193870">
    <property type="component" value="Unassembled WGS sequence"/>
</dbReference>
<dbReference type="GO" id="GO:0018104">
    <property type="term" value="P:peptidoglycan-protein cross-linking"/>
    <property type="evidence" value="ECO:0007669"/>
    <property type="project" value="TreeGrafter"/>
</dbReference>
<feature type="active site" description="Nucleophile" evidence="7">
    <location>
        <position position="295"/>
    </location>
</feature>
<dbReference type="GO" id="GO:0016740">
    <property type="term" value="F:transferase activity"/>
    <property type="evidence" value="ECO:0007669"/>
    <property type="project" value="UniProtKB-KW"/>
</dbReference>
<feature type="chain" id="PRO_5011010295" evidence="8">
    <location>
        <begin position="19"/>
        <end position="320"/>
    </location>
</feature>
<protein>
    <submittedName>
        <fullName evidence="10">Putative L,D-transpeptidase YkuD</fullName>
        <ecNumber evidence="10">2.-.-.-</ecNumber>
    </submittedName>
</protein>
<dbReference type="Gene3D" id="2.40.440.10">
    <property type="entry name" value="L,D-transpeptidase catalytic domain-like"/>
    <property type="match status" value="1"/>
</dbReference>
<dbReference type="PANTHER" id="PTHR30582">
    <property type="entry name" value="L,D-TRANSPEPTIDASE"/>
    <property type="match status" value="1"/>
</dbReference>
<evidence type="ECO:0000256" key="5">
    <source>
        <dbReference type="ARBA" id="ARBA00022984"/>
    </source>
</evidence>
<accession>A0A1Y5SIL1</accession>
<gene>
    <name evidence="10" type="primary">ykuD_1</name>
    <name evidence="10" type="ORF">PAM7066_01700</name>
</gene>
<dbReference type="RefSeq" id="WP_175484600.1">
    <property type="nucleotide sequence ID" value="NZ_FOPF01000004.1"/>
</dbReference>
<dbReference type="InterPro" id="IPR050979">
    <property type="entry name" value="LD-transpeptidase"/>
</dbReference>
<dbReference type="GO" id="GO:0008360">
    <property type="term" value="P:regulation of cell shape"/>
    <property type="evidence" value="ECO:0007669"/>
    <property type="project" value="UniProtKB-UniRule"/>
</dbReference>
<dbReference type="STRING" id="315423.SAMN04488020_10477"/>
<feature type="active site" description="Proton donor/acceptor" evidence="7">
    <location>
        <position position="279"/>
    </location>
</feature>
<evidence type="ECO:0000313" key="11">
    <source>
        <dbReference type="Proteomes" id="UP000193870"/>
    </source>
</evidence>
<keyword evidence="6 7" id="KW-0961">Cell wall biogenesis/degradation</keyword>
<dbReference type="Pfam" id="PF03734">
    <property type="entry name" value="YkuD"/>
    <property type="match status" value="1"/>
</dbReference>
<dbReference type="InterPro" id="IPR002477">
    <property type="entry name" value="Peptidoglycan-bd-like"/>
</dbReference>
<evidence type="ECO:0000259" key="9">
    <source>
        <dbReference type="PROSITE" id="PS52029"/>
    </source>
</evidence>
<feature type="domain" description="L,D-TPase catalytic" evidence="9">
    <location>
        <begin position="186"/>
        <end position="319"/>
    </location>
</feature>
<dbReference type="GO" id="GO:0005576">
    <property type="term" value="C:extracellular region"/>
    <property type="evidence" value="ECO:0007669"/>
    <property type="project" value="TreeGrafter"/>
</dbReference>
<evidence type="ECO:0000256" key="2">
    <source>
        <dbReference type="ARBA" id="ARBA00005992"/>
    </source>
</evidence>
<evidence type="ECO:0000256" key="8">
    <source>
        <dbReference type="SAM" id="SignalP"/>
    </source>
</evidence>
<dbReference type="InterPro" id="IPR005490">
    <property type="entry name" value="LD_TPept_cat_dom"/>
</dbReference>
<keyword evidence="4 7" id="KW-0133">Cell shape</keyword>
<evidence type="ECO:0000256" key="4">
    <source>
        <dbReference type="ARBA" id="ARBA00022960"/>
    </source>
</evidence>
<evidence type="ECO:0000256" key="3">
    <source>
        <dbReference type="ARBA" id="ARBA00022679"/>
    </source>
</evidence>
<keyword evidence="3 10" id="KW-0808">Transferase</keyword>
<dbReference type="AlphaFoldDB" id="A0A1Y5SIL1"/>
<evidence type="ECO:0000256" key="7">
    <source>
        <dbReference type="PROSITE-ProRule" id="PRU01373"/>
    </source>
</evidence>
<dbReference type="UniPathway" id="UPA00219"/>
<dbReference type="GO" id="GO:0071972">
    <property type="term" value="F:peptidoglycan L,D-transpeptidase activity"/>
    <property type="evidence" value="ECO:0007669"/>
    <property type="project" value="TreeGrafter"/>
</dbReference>
<dbReference type="GO" id="GO:0071555">
    <property type="term" value="P:cell wall organization"/>
    <property type="evidence" value="ECO:0007669"/>
    <property type="project" value="UniProtKB-UniRule"/>
</dbReference>
<organism evidence="10 11">
    <name type="scientific">Palleronia marisminoris</name>
    <dbReference type="NCBI Taxonomy" id="315423"/>
    <lineage>
        <taxon>Bacteria</taxon>
        <taxon>Pseudomonadati</taxon>
        <taxon>Pseudomonadota</taxon>
        <taxon>Alphaproteobacteria</taxon>
        <taxon>Rhodobacterales</taxon>
        <taxon>Roseobacteraceae</taxon>
        <taxon>Palleronia</taxon>
    </lineage>
</organism>
<dbReference type="EC" id="2.-.-.-" evidence="10"/>
<dbReference type="Pfam" id="PF01471">
    <property type="entry name" value="PG_binding_1"/>
    <property type="match status" value="1"/>
</dbReference>
<comment type="pathway">
    <text evidence="1 7">Cell wall biogenesis; peptidoglycan biosynthesis.</text>
</comment>
<dbReference type="PROSITE" id="PS52029">
    <property type="entry name" value="LD_TPASE"/>
    <property type="match status" value="1"/>
</dbReference>
<name>A0A1Y5SIL1_9RHOB</name>
<dbReference type="InterPro" id="IPR036365">
    <property type="entry name" value="PGBD-like_sf"/>
</dbReference>
<keyword evidence="5 7" id="KW-0573">Peptidoglycan synthesis</keyword>
<keyword evidence="8" id="KW-0732">Signal</keyword>
<sequence length="320" mass="34522">MRIARLICLALLPVPAVAQSVPFDAAALDEATFEGSDLPDGQSALTVKVQTLLDRAGTSPGVIDGWKGGMSTTAIKAFERRHDLTVDGVLDQQAWQVMGGPDAAPIAQSYTITEEDASGLVDEIPEDYSERAEMDRLAYLRVTEKLAERFHMDEEFLIALNGGGSFDPGRTITVVDPGANVETKVARIEVDKPNQRASGLDADGNIVVDYPVTVGSDQVPSPSGTFDVEAVAIEPTYTYRPDTNFQQGDNDEVLVLPPGPNNPVGRVWIDLSKETYGLHGWAHPSELFTAASHGCVRMTNWDATELAHLVSQGVTVEFLE</sequence>
<comment type="similarity">
    <text evidence="2">Belongs to the YkuD family.</text>
</comment>
<evidence type="ECO:0000256" key="1">
    <source>
        <dbReference type="ARBA" id="ARBA00004752"/>
    </source>
</evidence>
<dbReference type="SUPFAM" id="SSF47090">
    <property type="entry name" value="PGBD-like"/>
    <property type="match status" value="1"/>
</dbReference>